<dbReference type="Proteomes" id="UP000184522">
    <property type="component" value="Unassembled WGS sequence"/>
</dbReference>
<proteinExistence type="predicted"/>
<name>A0A1M5LZH5_9FLAO</name>
<dbReference type="EMBL" id="FQWS01000001">
    <property type="protein sequence ID" value="SHG70405.1"/>
    <property type="molecule type" value="Genomic_DNA"/>
</dbReference>
<reference evidence="2" key="1">
    <citation type="submission" date="2016-11" db="EMBL/GenBank/DDBJ databases">
        <authorList>
            <person name="Varghese N."/>
            <person name="Submissions S."/>
        </authorList>
    </citation>
    <scope>NUCLEOTIDE SEQUENCE [LARGE SCALE GENOMIC DNA]</scope>
    <source>
        <strain evidence="2">DSM 25330</strain>
    </source>
</reference>
<dbReference type="STRING" id="1089305.SAMN05444148_0761"/>
<organism evidence="1 2">
    <name type="scientific">Winogradskyella jejuensis</name>
    <dbReference type="NCBI Taxonomy" id="1089305"/>
    <lineage>
        <taxon>Bacteria</taxon>
        <taxon>Pseudomonadati</taxon>
        <taxon>Bacteroidota</taxon>
        <taxon>Flavobacteriia</taxon>
        <taxon>Flavobacteriales</taxon>
        <taxon>Flavobacteriaceae</taxon>
        <taxon>Winogradskyella</taxon>
    </lineage>
</organism>
<protein>
    <submittedName>
        <fullName evidence="1">Uncharacterized protein</fullName>
    </submittedName>
</protein>
<dbReference type="AlphaFoldDB" id="A0A1M5LZH5"/>
<accession>A0A1M5LZH5</accession>
<keyword evidence="2" id="KW-1185">Reference proteome</keyword>
<evidence type="ECO:0000313" key="2">
    <source>
        <dbReference type="Proteomes" id="UP000184522"/>
    </source>
</evidence>
<gene>
    <name evidence="1" type="ORF">SAMN05444148_0761</name>
</gene>
<evidence type="ECO:0000313" key="1">
    <source>
        <dbReference type="EMBL" id="SHG70405.1"/>
    </source>
</evidence>
<sequence>MKLIIKTICYLFLINVCLSQTNKGHSKSNQNLQTTIDNVNIGEMKLITGTMDGSGTTSINYPRGFNWENSYVLSFKILSNTGHRGGISWYTSLGNYTKGDNQAVYVNLKNDNTILIKASHTQYVGVKYSLVLMKLKTR</sequence>